<organism evidence="1 2">
    <name type="scientific">Rhizobium rhizogenes (strain K84 / ATCC BAA-868)</name>
    <name type="common">Agrobacterium radiobacter</name>
    <dbReference type="NCBI Taxonomy" id="311403"/>
    <lineage>
        <taxon>Bacteria</taxon>
        <taxon>Pseudomonadati</taxon>
        <taxon>Pseudomonadota</taxon>
        <taxon>Alphaproteobacteria</taxon>
        <taxon>Hyphomicrobiales</taxon>
        <taxon>Rhizobiaceae</taxon>
        <taxon>Rhizobium/Agrobacterium group</taxon>
        <taxon>Rhizobium</taxon>
    </lineage>
</organism>
<evidence type="ECO:0000313" key="1">
    <source>
        <dbReference type="EMBL" id="ACM28760.1"/>
    </source>
</evidence>
<dbReference type="AlphaFoldDB" id="B9JM46"/>
<dbReference type="EMBL" id="CP000629">
    <property type="protein sequence ID" value="ACM28760.1"/>
    <property type="molecule type" value="Genomic_DNA"/>
</dbReference>
<dbReference type="STRING" id="311403.Arad_7210"/>
<accession>B9JM46</accession>
<reference evidence="1 2" key="1">
    <citation type="journal article" date="2009" name="J. Bacteriol.">
        <title>Genome sequences of three Agrobacterium biovars help elucidate the evolution of multichromosome genomes in bacteria.</title>
        <authorList>
            <person name="Slater S.C."/>
            <person name="Goldman B.S."/>
            <person name="Goodner B."/>
            <person name="Setubal J.C."/>
            <person name="Farrand S.K."/>
            <person name="Nester E.W."/>
            <person name="Burr T.J."/>
            <person name="Banta L."/>
            <person name="Dickerman A.W."/>
            <person name="Paulsen I."/>
            <person name="Otten L."/>
            <person name="Suen G."/>
            <person name="Welch R."/>
            <person name="Almeida N.F."/>
            <person name="Arnold F."/>
            <person name="Burton O.T."/>
            <person name="Du Z."/>
            <person name="Ewing A."/>
            <person name="Godsy E."/>
            <person name="Heisel S."/>
            <person name="Houmiel K.L."/>
            <person name="Jhaveri J."/>
            <person name="Lu J."/>
            <person name="Miller N.M."/>
            <person name="Norton S."/>
            <person name="Chen Q."/>
            <person name="Phoolcharoen W."/>
            <person name="Ohlin V."/>
            <person name="Ondrusek D."/>
            <person name="Pride N."/>
            <person name="Stricklin S.L."/>
            <person name="Sun J."/>
            <person name="Wheeler C."/>
            <person name="Wilson L."/>
            <person name="Zhu H."/>
            <person name="Wood D.W."/>
        </authorList>
    </citation>
    <scope>NUCLEOTIDE SEQUENCE [LARGE SCALE GENOMIC DNA]</scope>
    <source>
        <strain evidence="2">K84 / ATCC BAA-868</strain>
    </source>
</reference>
<sequence>MPGGPKLSGASNLLRFNIGGFDPPGSRGQLFIHFLENARFFQNKIEKQKNRLERARSMHPFLMIIAL</sequence>
<protein>
    <submittedName>
        <fullName evidence="1">Uncharacterized protein</fullName>
    </submittedName>
</protein>
<dbReference type="HOGENOM" id="CLU_2802861_0_0_5"/>
<name>B9JM46_RHIR8</name>
<dbReference type="Proteomes" id="UP000001600">
    <property type="component" value="Chromosome 2"/>
</dbReference>
<evidence type="ECO:0000313" key="2">
    <source>
        <dbReference type="Proteomes" id="UP000001600"/>
    </source>
</evidence>
<proteinExistence type="predicted"/>
<gene>
    <name evidence="1" type="ordered locus">Arad_7210</name>
</gene>
<dbReference type="KEGG" id="ara:Arad_7210"/>